<evidence type="ECO:0000313" key="2">
    <source>
        <dbReference type="WBParaSite" id="Minc3s08304g42117"/>
    </source>
</evidence>
<proteinExistence type="predicted"/>
<dbReference type="WBParaSite" id="Minc3s08304g42117">
    <property type="protein sequence ID" value="Minc3s08304g42117"/>
    <property type="gene ID" value="Minc3s08304g42117"/>
</dbReference>
<evidence type="ECO:0000313" key="1">
    <source>
        <dbReference type="Proteomes" id="UP000887563"/>
    </source>
</evidence>
<accession>A0A914NW27</accession>
<sequence length="50" mass="5657">MLNNPYAANMLQHGQADLQHQMMGGGFDLTAGYNPQLFQMNYMQPQQPSK</sequence>
<dbReference type="Proteomes" id="UP000887563">
    <property type="component" value="Unplaced"/>
</dbReference>
<protein>
    <submittedName>
        <fullName evidence="2">Uncharacterized protein</fullName>
    </submittedName>
</protein>
<name>A0A914NW27_MELIC</name>
<keyword evidence="1" id="KW-1185">Reference proteome</keyword>
<organism evidence="1 2">
    <name type="scientific">Meloidogyne incognita</name>
    <name type="common">Southern root-knot nematode worm</name>
    <name type="synonym">Oxyuris incognita</name>
    <dbReference type="NCBI Taxonomy" id="6306"/>
    <lineage>
        <taxon>Eukaryota</taxon>
        <taxon>Metazoa</taxon>
        <taxon>Ecdysozoa</taxon>
        <taxon>Nematoda</taxon>
        <taxon>Chromadorea</taxon>
        <taxon>Rhabditida</taxon>
        <taxon>Tylenchina</taxon>
        <taxon>Tylenchomorpha</taxon>
        <taxon>Tylenchoidea</taxon>
        <taxon>Meloidogynidae</taxon>
        <taxon>Meloidogyninae</taxon>
        <taxon>Meloidogyne</taxon>
        <taxon>Meloidogyne incognita group</taxon>
    </lineage>
</organism>
<dbReference type="AlphaFoldDB" id="A0A914NW27"/>
<reference evidence="2" key="1">
    <citation type="submission" date="2022-11" db="UniProtKB">
        <authorList>
            <consortium name="WormBaseParasite"/>
        </authorList>
    </citation>
    <scope>IDENTIFICATION</scope>
</reference>